<gene>
    <name evidence="1" type="ORF">S01H4_53561</name>
</gene>
<name>X1DC91_9ZZZZ</name>
<protein>
    <submittedName>
        <fullName evidence="1">Uncharacterized protein</fullName>
    </submittedName>
</protein>
<organism evidence="1">
    <name type="scientific">marine sediment metagenome</name>
    <dbReference type="NCBI Taxonomy" id="412755"/>
    <lineage>
        <taxon>unclassified sequences</taxon>
        <taxon>metagenomes</taxon>
        <taxon>ecological metagenomes</taxon>
    </lineage>
</organism>
<sequence length="30" mass="3551">MIWDVGESVWVRTDRKVGGDLWVYIPMRGE</sequence>
<dbReference type="AlphaFoldDB" id="X1DC91"/>
<reference evidence="1" key="1">
    <citation type="journal article" date="2014" name="Front. Microbiol.">
        <title>High frequency of phylogenetically diverse reductive dehalogenase-homologous genes in deep subseafloor sedimentary metagenomes.</title>
        <authorList>
            <person name="Kawai M."/>
            <person name="Futagami T."/>
            <person name="Toyoda A."/>
            <person name="Takaki Y."/>
            <person name="Nishi S."/>
            <person name="Hori S."/>
            <person name="Arai W."/>
            <person name="Tsubouchi T."/>
            <person name="Morono Y."/>
            <person name="Uchiyama I."/>
            <person name="Ito T."/>
            <person name="Fujiyama A."/>
            <person name="Inagaki F."/>
            <person name="Takami H."/>
        </authorList>
    </citation>
    <scope>NUCLEOTIDE SEQUENCE</scope>
    <source>
        <strain evidence="1">Expedition CK06-06</strain>
    </source>
</reference>
<comment type="caution">
    <text evidence="1">The sequence shown here is derived from an EMBL/GenBank/DDBJ whole genome shotgun (WGS) entry which is preliminary data.</text>
</comment>
<accession>X1DC91</accession>
<evidence type="ECO:0000313" key="1">
    <source>
        <dbReference type="EMBL" id="GAH18411.1"/>
    </source>
</evidence>
<feature type="non-terminal residue" evidence="1">
    <location>
        <position position="30"/>
    </location>
</feature>
<dbReference type="EMBL" id="BART01030736">
    <property type="protein sequence ID" value="GAH18411.1"/>
    <property type="molecule type" value="Genomic_DNA"/>
</dbReference>
<proteinExistence type="predicted"/>